<dbReference type="EMBL" id="VTPC01001195">
    <property type="protein sequence ID" value="KAF2902753.1"/>
    <property type="molecule type" value="Genomic_DNA"/>
</dbReference>
<accession>A0A8K0DB05</accession>
<dbReference type="InterPro" id="IPR053134">
    <property type="entry name" value="RNA-dir_DNA_polymerase"/>
</dbReference>
<name>A0A8K0DB05_IGNLU</name>
<keyword evidence="2" id="KW-1185">Reference proteome</keyword>
<protein>
    <submittedName>
        <fullName evidence="1">Uncharacterized protein</fullName>
    </submittedName>
</protein>
<reference evidence="1" key="1">
    <citation type="submission" date="2019-08" db="EMBL/GenBank/DDBJ databases">
        <title>The genome of the North American firefly Photinus pyralis.</title>
        <authorList>
            <consortium name="Photinus pyralis genome working group"/>
            <person name="Fallon T.R."/>
            <person name="Sander Lower S.E."/>
            <person name="Weng J.-K."/>
        </authorList>
    </citation>
    <scope>NUCLEOTIDE SEQUENCE</scope>
    <source>
        <strain evidence="1">TRF0915ILg1</strain>
        <tissue evidence="1">Whole body</tissue>
    </source>
</reference>
<evidence type="ECO:0000313" key="1">
    <source>
        <dbReference type="EMBL" id="KAF2902753.1"/>
    </source>
</evidence>
<dbReference type="PANTHER" id="PTHR24559:SF444">
    <property type="entry name" value="REVERSE TRANSCRIPTASE DOMAIN-CONTAINING PROTEIN"/>
    <property type="match status" value="1"/>
</dbReference>
<dbReference type="AlphaFoldDB" id="A0A8K0DB05"/>
<dbReference type="InterPro" id="IPR043502">
    <property type="entry name" value="DNA/RNA_pol_sf"/>
</dbReference>
<dbReference type="SUPFAM" id="SSF56672">
    <property type="entry name" value="DNA/RNA polymerases"/>
    <property type="match status" value="1"/>
</dbReference>
<dbReference type="PANTHER" id="PTHR24559">
    <property type="entry name" value="TRANSPOSON TY3-I GAG-POL POLYPROTEIN"/>
    <property type="match status" value="1"/>
</dbReference>
<dbReference type="OrthoDB" id="6742035at2759"/>
<dbReference type="Gene3D" id="3.10.10.10">
    <property type="entry name" value="HIV Type 1 Reverse Transcriptase, subunit A, domain 1"/>
    <property type="match status" value="1"/>
</dbReference>
<dbReference type="GO" id="GO:0071897">
    <property type="term" value="P:DNA biosynthetic process"/>
    <property type="evidence" value="ECO:0007669"/>
    <property type="project" value="UniProtKB-ARBA"/>
</dbReference>
<evidence type="ECO:0000313" key="2">
    <source>
        <dbReference type="Proteomes" id="UP000801492"/>
    </source>
</evidence>
<gene>
    <name evidence="1" type="ORF">ILUMI_03433</name>
</gene>
<proteinExistence type="predicted"/>
<comment type="caution">
    <text evidence="1">The sequence shown here is derived from an EMBL/GenBank/DDBJ whole genome shotgun (WGS) entry which is preliminary data.</text>
</comment>
<organism evidence="1 2">
    <name type="scientific">Ignelater luminosus</name>
    <name type="common">Cucubano</name>
    <name type="synonym">Pyrophorus luminosus</name>
    <dbReference type="NCBI Taxonomy" id="2038154"/>
    <lineage>
        <taxon>Eukaryota</taxon>
        <taxon>Metazoa</taxon>
        <taxon>Ecdysozoa</taxon>
        <taxon>Arthropoda</taxon>
        <taxon>Hexapoda</taxon>
        <taxon>Insecta</taxon>
        <taxon>Pterygota</taxon>
        <taxon>Neoptera</taxon>
        <taxon>Endopterygota</taxon>
        <taxon>Coleoptera</taxon>
        <taxon>Polyphaga</taxon>
        <taxon>Elateriformia</taxon>
        <taxon>Elateroidea</taxon>
        <taxon>Elateridae</taxon>
        <taxon>Agrypninae</taxon>
        <taxon>Pyrophorini</taxon>
        <taxon>Ignelater</taxon>
    </lineage>
</organism>
<sequence>MTECRCKSSRVTSIRAVFSGDGRYIDILRRYRYPDIIRPTSLPKESNHSVVHHISTRGLPVHWKPRRFAPDKLKAAIQEFQKMLDSGIICLSLSPWASQLHLIPKSDNSWRSRGNYPSLNAVTVPDRYPIPHILMDKTKHSQARQQEILLAGHEKISYYMVTFLHPMPAGEDQPPHEFRTFTAPDVRFSYVHIDIVGSIPSFTDKQYILTLIDRSAEEHLLVDASEPPCDDASGELANCIDVVEAYLGEGIKSRLAHPKESSKEICTSGARRIMENVFASMSAIFRVLEKPMLLEPEKAQKDILACTYIFKQLFKKK</sequence>
<dbReference type="Proteomes" id="UP000801492">
    <property type="component" value="Unassembled WGS sequence"/>
</dbReference>